<sequence>MTDTVEVLLVAKDNHLYFFDALTEIDVMSGNELKEITKLDSKEAEKLARYQLIIFMDSGFHPEYAKQVKKYTSARLVLFFWNKIADKRLELLLDTKKDGSIDDYYSFDPIEAKKFGLYHNSTFYKSCVELSKQTPQYDLFFGGNNKGRRNMAHVLENKFGNLGISLNLFIIEGNEGHKNRGYLPYQEFLEFLSPSNGILEIMQEEQHGLTLRTMESLFFQKKLVTTNLEIKRYYFYHPDNIFILGHDSLEDLPAFMNKPHKQLNADMIRFFEPQSWLQRFFCEERLEENGLYFDSNN</sequence>
<protein>
    <submittedName>
        <fullName evidence="1">Hexosyltransferase</fullName>
    </submittedName>
</protein>
<dbReference type="KEGG" id="lti:JW886_03890"/>
<evidence type="ECO:0000313" key="2">
    <source>
        <dbReference type="Proteomes" id="UP000663608"/>
    </source>
</evidence>
<gene>
    <name evidence="1" type="ORF">JW886_03890</name>
</gene>
<reference evidence="1 2" key="1">
    <citation type="submission" date="2021-02" db="EMBL/GenBank/DDBJ databases">
        <title>Complete genome sequence of Lactococcus lactis strain K_LL004.</title>
        <authorList>
            <person name="Kim H.B."/>
        </authorList>
    </citation>
    <scope>NUCLEOTIDE SEQUENCE [LARGE SCALE GENOMIC DNA]</scope>
    <source>
        <strain evidence="1 2">K_LL004</strain>
    </source>
</reference>
<keyword evidence="2" id="KW-1185">Reference proteome</keyword>
<organism evidence="1 2">
    <name type="scientific">Lactococcus taiwanensis</name>
    <dbReference type="NCBI Taxonomy" id="1151742"/>
    <lineage>
        <taxon>Bacteria</taxon>
        <taxon>Bacillati</taxon>
        <taxon>Bacillota</taxon>
        <taxon>Bacilli</taxon>
        <taxon>Lactobacillales</taxon>
        <taxon>Streptococcaceae</taxon>
        <taxon>Lactococcus</taxon>
    </lineage>
</organism>
<accession>A0AA45KHF2</accession>
<dbReference type="EMBL" id="CP070872">
    <property type="protein sequence ID" value="QSE77395.1"/>
    <property type="molecule type" value="Genomic_DNA"/>
</dbReference>
<dbReference type="RefSeq" id="WP_205872357.1">
    <property type="nucleotide sequence ID" value="NZ_CP070872.1"/>
</dbReference>
<proteinExistence type="predicted"/>
<dbReference type="Proteomes" id="UP000663608">
    <property type="component" value="Chromosome"/>
</dbReference>
<dbReference type="AlphaFoldDB" id="A0AA45KHF2"/>
<evidence type="ECO:0000313" key="1">
    <source>
        <dbReference type="EMBL" id="QSE77395.1"/>
    </source>
</evidence>
<name>A0AA45KHF2_9LACT</name>